<dbReference type="PANTHER" id="PTHR11437:SF66">
    <property type="entry name" value="RNASE 3"/>
    <property type="match status" value="1"/>
</dbReference>
<protein>
    <recommendedName>
        <fullName evidence="3">Ribonuclease A-domain domain-containing protein</fullName>
    </recommendedName>
</protein>
<keyword evidence="2" id="KW-0732">Signal</keyword>
<keyword evidence="5" id="KW-1185">Reference proteome</keyword>
<dbReference type="SMART" id="SM00092">
    <property type="entry name" value="RNAse_Pc"/>
    <property type="match status" value="1"/>
</dbReference>
<dbReference type="SUPFAM" id="SSF54076">
    <property type="entry name" value="RNase A-like"/>
    <property type="match status" value="1"/>
</dbReference>
<dbReference type="Gene3D" id="3.10.130.10">
    <property type="entry name" value="Ribonuclease A-like domain"/>
    <property type="match status" value="1"/>
</dbReference>
<dbReference type="GO" id="GO:0003676">
    <property type="term" value="F:nucleic acid binding"/>
    <property type="evidence" value="ECO:0007669"/>
    <property type="project" value="InterPro"/>
</dbReference>
<dbReference type="AlphaFoldDB" id="A0A668RGD4"/>
<dbReference type="InterPro" id="IPR023412">
    <property type="entry name" value="RNaseA_domain"/>
</dbReference>
<dbReference type="Ensembl" id="ENSOABT00000001492.2">
    <property type="protein sequence ID" value="ENSOABP00000001440.1"/>
    <property type="gene ID" value="ENSOABG00000000925.2"/>
</dbReference>
<evidence type="ECO:0000256" key="1">
    <source>
        <dbReference type="ARBA" id="ARBA00005600"/>
    </source>
</evidence>
<dbReference type="PANTHER" id="PTHR11437">
    <property type="entry name" value="RIBONUCLEASE"/>
    <property type="match status" value="1"/>
</dbReference>
<evidence type="ECO:0000259" key="3">
    <source>
        <dbReference type="SMART" id="SM00092"/>
    </source>
</evidence>
<organism evidence="4 5">
    <name type="scientific">Oreochromis aureus</name>
    <name type="common">Israeli tilapia</name>
    <name type="synonym">Chromis aureus</name>
    <dbReference type="NCBI Taxonomy" id="47969"/>
    <lineage>
        <taxon>Eukaryota</taxon>
        <taxon>Metazoa</taxon>
        <taxon>Chordata</taxon>
        <taxon>Craniata</taxon>
        <taxon>Vertebrata</taxon>
        <taxon>Euteleostomi</taxon>
        <taxon>Actinopterygii</taxon>
        <taxon>Neopterygii</taxon>
        <taxon>Teleostei</taxon>
        <taxon>Neoteleostei</taxon>
        <taxon>Acanthomorphata</taxon>
        <taxon>Ovalentaria</taxon>
        <taxon>Cichlomorphae</taxon>
        <taxon>Cichliformes</taxon>
        <taxon>Cichlidae</taxon>
        <taxon>African cichlids</taxon>
        <taxon>Pseudocrenilabrinae</taxon>
        <taxon>Oreochromini</taxon>
        <taxon>Oreochromis</taxon>
    </lineage>
</organism>
<comment type="similarity">
    <text evidence="1">Belongs to the pancreatic ribonuclease family.</text>
</comment>
<feature type="domain" description="Ribonuclease A-domain" evidence="3">
    <location>
        <begin position="16"/>
        <end position="121"/>
    </location>
</feature>
<evidence type="ECO:0000313" key="5">
    <source>
        <dbReference type="Proteomes" id="UP000472276"/>
    </source>
</evidence>
<dbReference type="Pfam" id="PF00074">
    <property type="entry name" value="RnaseA"/>
    <property type="match status" value="1"/>
</dbReference>
<accession>A0A668RGD4</accession>
<feature type="chain" id="PRO_5025582261" description="Ribonuclease A-domain domain-containing protein" evidence="2">
    <location>
        <begin position="20"/>
        <end position="124"/>
    </location>
</feature>
<dbReference type="Proteomes" id="UP000472276">
    <property type="component" value="Unassembled WGS sequence"/>
</dbReference>
<reference evidence="4" key="1">
    <citation type="submission" date="2025-08" db="UniProtKB">
        <authorList>
            <consortium name="Ensembl"/>
        </authorList>
    </citation>
    <scope>IDENTIFICATION</scope>
</reference>
<dbReference type="GO" id="GO:0050830">
    <property type="term" value="P:defense response to Gram-positive bacterium"/>
    <property type="evidence" value="ECO:0007669"/>
    <property type="project" value="TreeGrafter"/>
</dbReference>
<feature type="signal peptide" evidence="2">
    <location>
        <begin position="1"/>
        <end position="19"/>
    </location>
</feature>
<proteinExistence type="inferred from homology"/>
<dbReference type="GO" id="GO:0004540">
    <property type="term" value="F:RNA nuclease activity"/>
    <property type="evidence" value="ECO:0007669"/>
    <property type="project" value="TreeGrafter"/>
</dbReference>
<evidence type="ECO:0000313" key="4">
    <source>
        <dbReference type="Ensembl" id="ENSOABP00000001440.1"/>
    </source>
</evidence>
<reference evidence="4" key="2">
    <citation type="submission" date="2025-09" db="UniProtKB">
        <authorList>
            <consortium name="Ensembl"/>
        </authorList>
    </citation>
    <scope>IDENTIFICATION</scope>
</reference>
<dbReference type="InterPro" id="IPR036816">
    <property type="entry name" value="RNaseA-like_dom_sf"/>
</dbReference>
<evidence type="ECO:0000256" key="2">
    <source>
        <dbReference type="SAM" id="SignalP"/>
    </source>
</evidence>
<sequence length="124" mass="14190">MRVQSACLLLLCAAALSQTYNDFEWKHIFPEKSSKVNCDIMMKNINGNNKCKEINSFIKARVEEIVKLCKDKKNDYITHKCHSIDCKRISQKPCTYKAVGFTGKKKIKCENGLPVHLIITIIIL</sequence>
<dbReference type="InterPro" id="IPR001427">
    <property type="entry name" value="RNaseA"/>
</dbReference>
<name>A0A668RGD4_OREAU</name>